<dbReference type="GO" id="GO:0009104">
    <property type="term" value="P:lipopolysaccharide catabolic process"/>
    <property type="evidence" value="ECO:0007669"/>
    <property type="project" value="TreeGrafter"/>
</dbReference>
<dbReference type="SMART" id="SM00741">
    <property type="entry name" value="SapB"/>
    <property type="match status" value="1"/>
</dbReference>
<dbReference type="AlphaFoldDB" id="A0A8W8KAP5"/>
<dbReference type="Gene3D" id="1.10.225.10">
    <property type="entry name" value="Saposin-like"/>
    <property type="match status" value="1"/>
</dbReference>
<dbReference type="SUPFAM" id="SSF52266">
    <property type="entry name" value="SGNH hydrolase"/>
    <property type="match status" value="1"/>
</dbReference>
<dbReference type="GO" id="GO:0005509">
    <property type="term" value="F:calcium ion binding"/>
    <property type="evidence" value="ECO:0007669"/>
    <property type="project" value="TreeGrafter"/>
</dbReference>
<organism evidence="4 5">
    <name type="scientific">Magallana gigas</name>
    <name type="common">Pacific oyster</name>
    <name type="synonym">Crassostrea gigas</name>
    <dbReference type="NCBI Taxonomy" id="29159"/>
    <lineage>
        <taxon>Eukaryota</taxon>
        <taxon>Metazoa</taxon>
        <taxon>Spiralia</taxon>
        <taxon>Lophotrochozoa</taxon>
        <taxon>Mollusca</taxon>
        <taxon>Bivalvia</taxon>
        <taxon>Autobranchia</taxon>
        <taxon>Pteriomorphia</taxon>
        <taxon>Ostreida</taxon>
        <taxon>Ostreoidea</taxon>
        <taxon>Ostreidae</taxon>
        <taxon>Magallana</taxon>
    </lineage>
</organism>
<keyword evidence="2" id="KW-0732">Signal</keyword>
<dbReference type="InterPro" id="IPR036514">
    <property type="entry name" value="SGNH_hydro_sf"/>
</dbReference>
<accession>A0A8W8KAP5</accession>
<evidence type="ECO:0000256" key="2">
    <source>
        <dbReference type="SAM" id="SignalP"/>
    </source>
</evidence>
<dbReference type="Pfam" id="PF20825">
    <property type="entry name" value="Saposin"/>
    <property type="match status" value="1"/>
</dbReference>
<evidence type="ECO:0000313" key="5">
    <source>
        <dbReference type="Proteomes" id="UP000005408"/>
    </source>
</evidence>
<sequence>MRVLLFVCFLILINLITTSARSVHEYSKLGTNGGSNCAVCTVVLGLAEQLSVIHNETVTKGLERLCKFLPEPYQGACKEFADFIAADIIRTFSKDDTADTACHKMSFCFTEPKSEMCHIFPLKSKQRNQLEFIQAHTPRRVGIKICDLPGIKSICGLIDHVFSKHDPAVDLDGDFYSVYQTLRGTSWRGKDCDDGRKSVHPGAKPIDHDKGSDSNCNGIYGMNPASGRSYEDELCGASQPRGVAVLGDSISAHFHLPREWFNSTELSLKAFESLPFILENELDWPEFSTVTAFMNDTHKFHDILHGPVDSVYKRMFNRNHCNHRDYQNIAVNGARSSSMADTIQFSFRRNITHDQPVVVFYALVGNDVCNGHHDTFNHMTTVEEMKNKSVTTLNYLAKTLPKGSHVFITGLANGAVLYNSLSDRIHPIGSLRNDVTYSDFYDYFNCLEISPCLGWMNTNATIRELTTKRAMELSEALKEVVTTHQSSFSNFKLHYVVNPIDQVLDEWKKQGGEDWQLLEPVDGFHSNQLGQALTAAAIWENLEKMFPDALGPVNPNNAKIKSMFGNQGGYI</sequence>
<keyword evidence="5" id="KW-1185">Reference proteome</keyword>
<dbReference type="PROSITE" id="PS50015">
    <property type="entry name" value="SAP_B"/>
    <property type="match status" value="1"/>
</dbReference>
<dbReference type="GO" id="GO:0050528">
    <property type="term" value="F:acyloxyacyl hydrolase activity"/>
    <property type="evidence" value="ECO:0007669"/>
    <property type="project" value="InterPro"/>
</dbReference>
<dbReference type="Gene3D" id="3.40.50.1110">
    <property type="entry name" value="SGNH hydrolase"/>
    <property type="match status" value="1"/>
</dbReference>
<name>A0A8W8KAP5_MAGGI</name>
<proteinExistence type="predicted"/>
<protein>
    <recommendedName>
        <fullName evidence="3">Saposin B-type domain-containing protein</fullName>
    </recommendedName>
</protein>
<evidence type="ECO:0000313" key="4">
    <source>
        <dbReference type="EnsemblMetazoa" id="G22386.2:cds"/>
    </source>
</evidence>
<dbReference type="PANTHER" id="PTHR15010">
    <property type="entry name" value="ACYLOXYACYL HYDROLASE"/>
    <property type="match status" value="1"/>
</dbReference>
<dbReference type="Pfam" id="PF00657">
    <property type="entry name" value="Lipase_GDSL"/>
    <property type="match status" value="1"/>
</dbReference>
<dbReference type="Proteomes" id="UP000005408">
    <property type="component" value="Unassembled WGS sequence"/>
</dbReference>
<keyword evidence="1" id="KW-1015">Disulfide bond</keyword>
<dbReference type="InterPro" id="IPR011001">
    <property type="entry name" value="Saposin-like"/>
</dbReference>
<dbReference type="InterPro" id="IPR048593">
    <property type="entry name" value="AOAH_Saposin_N"/>
</dbReference>
<dbReference type="InterPro" id="IPR001087">
    <property type="entry name" value="GDSL"/>
</dbReference>
<feature type="signal peptide" evidence="2">
    <location>
        <begin position="1"/>
        <end position="20"/>
    </location>
</feature>
<dbReference type="EnsemblMetazoa" id="G22386.2">
    <property type="protein sequence ID" value="G22386.2:cds"/>
    <property type="gene ID" value="G22386"/>
</dbReference>
<feature type="chain" id="PRO_5036503271" description="Saposin B-type domain-containing protein" evidence="2">
    <location>
        <begin position="21"/>
        <end position="571"/>
    </location>
</feature>
<dbReference type="SUPFAM" id="SSF47862">
    <property type="entry name" value="Saposin"/>
    <property type="match status" value="1"/>
</dbReference>
<dbReference type="InterPro" id="IPR039676">
    <property type="entry name" value="AOAH"/>
</dbReference>
<evidence type="ECO:0000259" key="3">
    <source>
        <dbReference type="PROSITE" id="PS50015"/>
    </source>
</evidence>
<reference evidence="4" key="1">
    <citation type="submission" date="2022-08" db="UniProtKB">
        <authorList>
            <consortium name="EnsemblMetazoa"/>
        </authorList>
    </citation>
    <scope>IDENTIFICATION</scope>
    <source>
        <strain evidence="4">05x7-T-G4-1.051#20</strain>
    </source>
</reference>
<evidence type="ECO:0000256" key="1">
    <source>
        <dbReference type="ARBA" id="ARBA00023157"/>
    </source>
</evidence>
<dbReference type="InterPro" id="IPR008139">
    <property type="entry name" value="SaposinB_dom"/>
</dbReference>
<feature type="domain" description="Saposin B-type" evidence="3">
    <location>
        <begin position="33"/>
        <end position="112"/>
    </location>
</feature>
<dbReference type="PANTHER" id="PTHR15010:SF0">
    <property type="entry name" value="ACYLOXYACYL HYDROLASE"/>
    <property type="match status" value="1"/>
</dbReference>